<dbReference type="SUPFAM" id="SSF47781">
    <property type="entry name" value="RuvA domain 2-like"/>
    <property type="match status" value="1"/>
</dbReference>
<accession>A0A558G513</accession>
<feature type="non-terminal residue" evidence="1">
    <location>
        <position position="1"/>
    </location>
</feature>
<organism evidence="1 2">
    <name type="scientific">Haloferax volcanii</name>
    <name type="common">Halobacterium volcanii</name>
    <dbReference type="NCBI Taxonomy" id="2246"/>
    <lineage>
        <taxon>Archaea</taxon>
        <taxon>Methanobacteriati</taxon>
        <taxon>Methanobacteriota</taxon>
        <taxon>Stenosarchaea group</taxon>
        <taxon>Halobacteria</taxon>
        <taxon>Halobacteriales</taxon>
        <taxon>Haloferacaceae</taxon>
        <taxon>Haloferax</taxon>
    </lineage>
</organism>
<sequence length="94" mass="10346">DRTRDSLRELMDLSPDEAIRTACAPVPNAGDRVSRALFDHFGSADDVAAAVLERDTAALRRASGVAEQTATDLVVHYGTDAEWEHYRRHRDAAP</sequence>
<gene>
    <name evidence="1" type="ORF">FQA18_16760</name>
</gene>
<dbReference type="InterPro" id="IPR010994">
    <property type="entry name" value="RuvA_2-like"/>
</dbReference>
<dbReference type="EMBL" id="VMTR01000182">
    <property type="protein sequence ID" value="TVT92836.1"/>
    <property type="molecule type" value="Genomic_DNA"/>
</dbReference>
<reference evidence="1 2" key="1">
    <citation type="submission" date="2019-07" db="EMBL/GenBank/DDBJ databases">
        <title>Draft genome sequence of Haloferax volcanii SS0101, isolated from salt farm in Samut Sakhon, Thailand.</title>
        <authorList>
            <person name="Wanthongcharoen S."/>
            <person name="Yamprayoonswat W."/>
            <person name="Ruangsuj P."/>
            <person name="Thongpramul N."/>
            <person name="Jumpathong W."/>
            <person name="Sittihan S."/>
            <person name="Kanjanavas P."/>
            <person name="Yasawong M."/>
        </authorList>
    </citation>
    <scope>NUCLEOTIDE SEQUENCE [LARGE SCALE GENOMIC DNA]</scope>
    <source>
        <strain evidence="1 2">SS0101</strain>
    </source>
</reference>
<evidence type="ECO:0000313" key="2">
    <source>
        <dbReference type="Proteomes" id="UP000320212"/>
    </source>
</evidence>
<name>A0A558G513_HALVO</name>
<dbReference type="Proteomes" id="UP000320212">
    <property type="component" value="Unassembled WGS sequence"/>
</dbReference>
<evidence type="ECO:0000313" key="1">
    <source>
        <dbReference type="EMBL" id="TVT92836.1"/>
    </source>
</evidence>
<dbReference type="AlphaFoldDB" id="A0A558G513"/>
<protein>
    <submittedName>
        <fullName evidence="1">Uncharacterized protein</fullName>
    </submittedName>
</protein>
<proteinExistence type="predicted"/>
<comment type="caution">
    <text evidence="1">The sequence shown here is derived from an EMBL/GenBank/DDBJ whole genome shotgun (WGS) entry which is preliminary data.</text>
</comment>